<sequence>MFELFGTSLVGLLSDPQVLFLLAFGSILGVVFSALPGLNATLGVAVLLPVTFTMTPGIGIGFLTAIYIGAMCGGLFGATLLRIPGNPSSVATTFDGYPLAQRGFAVKALSTGILANFVGGVLGLLALVALAPVIARFALSFGPYEMTALTVMAMLLVVTLSSDNVVKGLIAAALGLAVSTVGFSPMDGAARLTFGQVSLTGGFAVVPVIVGLFAISQVLREVARKPVKVSVDLDVKGLGVTWREIRDNLWNMFRSSMVGVWIGVLPGIGSSASSLVAWAVAKQSSKTPEEFGKGSVEGIWASESSNNANVGGSLLPLLTLGIPGDAVTALMIAGFMIHGLQPGPLMFAQQPGIISDIYAAFLYATVVVLIFQIATLRIFPRILLVPKYYLLPIMVVLTVVGAYSADNQSSDVFVMLAFGLVGLVLERFGYPIAVLVLGYILGPILELNLRRALTFEGGDLTPFVTRPISATLIGLTLLALAYIAYAQFKGRRIHFEDD</sequence>
<feature type="transmembrane region" description="Helical" evidence="1">
    <location>
        <begin position="314"/>
        <end position="337"/>
    </location>
</feature>
<reference evidence="3 4" key="1">
    <citation type="submission" date="2019-07" db="EMBL/GenBank/DDBJ databases">
        <title>Full genome sequence of Devosia sp. Gsoil 520.</title>
        <authorList>
            <person name="Im W.-T."/>
        </authorList>
    </citation>
    <scope>NUCLEOTIDE SEQUENCE [LARGE SCALE GENOMIC DNA]</scope>
    <source>
        <strain evidence="3 4">Gsoil 520</strain>
    </source>
</reference>
<feature type="transmembrane region" description="Helical" evidence="1">
    <location>
        <begin position="258"/>
        <end position="281"/>
    </location>
</feature>
<dbReference type="AlphaFoldDB" id="A0A5B8LZL7"/>
<evidence type="ECO:0000313" key="4">
    <source>
        <dbReference type="Proteomes" id="UP000315364"/>
    </source>
</evidence>
<feature type="transmembrane region" description="Helical" evidence="1">
    <location>
        <begin position="357"/>
        <end position="376"/>
    </location>
</feature>
<gene>
    <name evidence="3" type="ORF">FPZ08_19980</name>
</gene>
<dbReference type="PANTHER" id="PTHR35342:SF5">
    <property type="entry name" value="TRICARBOXYLIC TRANSPORT PROTEIN"/>
    <property type="match status" value="1"/>
</dbReference>
<dbReference type="InterPro" id="IPR002823">
    <property type="entry name" value="DUF112_TM"/>
</dbReference>
<keyword evidence="1" id="KW-0472">Membrane</keyword>
<feature type="transmembrane region" description="Helical" evidence="1">
    <location>
        <begin position="60"/>
        <end position="81"/>
    </location>
</feature>
<keyword evidence="4" id="KW-1185">Reference proteome</keyword>
<protein>
    <submittedName>
        <fullName evidence="3">Tat pathway signal protein</fullName>
    </submittedName>
</protein>
<dbReference type="PANTHER" id="PTHR35342">
    <property type="entry name" value="TRICARBOXYLIC TRANSPORT PROTEIN"/>
    <property type="match status" value="1"/>
</dbReference>
<keyword evidence="1" id="KW-1133">Transmembrane helix</keyword>
<feature type="domain" description="DUF112" evidence="2">
    <location>
        <begin position="19"/>
        <end position="437"/>
    </location>
</feature>
<dbReference type="KEGG" id="dea:FPZ08_19980"/>
<feature type="transmembrane region" description="Helical" evidence="1">
    <location>
        <begin position="20"/>
        <end position="48"/>
    </location>
</feature>
<name>A0A5B8LZL7_9HYPH</name>
<feature type="transmembrane region" description="Helical" evidence="1">
    <location>
        <begin position="468"/>
        <end position="488"/>
    </location>
</feature>
<dbReference type="Pfam" id="PF01970">
    <property type="entry name" value="TctA"/>
    <property type="match status" value="1"/>
</dbReference>
<dbReference type="Proteomes" id="UP000315364">
    <property type="component" value="Chromosome"/>
</dbReference>
<evidence type="ECO:0000256" key="1">
    <source>
        <dbReference type="SAM" id="Phobius"/>
    </source>
</evidence>
<dbReference type="EMBL" id="CP042304">
    <property type="protein sequence ID" value="QDZ12822.1"/>
    <property type="molecule type" value="Genomic_DNA"/>
</dbReference>
<feature type="transmembrane region" description="Helical" evidence="1">
    <location>
        <begin position="388"/>
        <end position="405"/>
    </location>
</feature>
<evidence type="ECO:0000259" key="2">
    <source>
        <dbReference type="Pfam" id="PF01970"/>
    </source>
</evidence>
<organism evidence="3 4">
    <name type="scientific">Devosia ginsengisoli</name>
    <dbReference type="NCBI Taxonomy" id="400770"/>
    <lineage>
        <taxon>Bacteria</taxon>
        <taxon>Pseudomonadati</taxon>
        <taxon>Pseudomonadota</taxon>
        <taxon>Alphaproteobacteria</taxon>
        <taxon>Hyphomicrobiales</taxon>
        <taxon>Devosiaceae</taxon>
        <taxon>Devosia</taxon>
    </lineage>
</organism>
<proteinExistence type="predicted"/>
<evidence type="ECO:0000313" key="3">
    <source>
        <dbReference type="EMBL" id="QDZ12822.1"/>
    </source>
</evidence>
<keyword evidence="1" id="KW-0812">Transmembrane</keyword>
<dbReference type="OrthoDB" id="9806425at2"/>
<feature type="transmembrane region" description="Helical" evidence="1">
    <location>
        <begin position="113"/>
        <end position="134"/>
    </location>
</feature>
<feature type="transmembrane region" description="Helical" evidence="1">
    <location>
        <begin position="197"/>
        <end position="219"/>
    </location>
</feature>
<feature type="transmembrane region" description="Helical" evidence="1">
    <location>
        <begin position="146"/>
        <end position="162"/>
    </location>
</feature>
<dbReference type="RefSeq" id="WP_146292213.1">
    <property type="nucleotide sequence ID" value="NZ_CP042304.1"/>
</dbReference>
<accession>A0A5B8LZL7</accession>